<name>A0A2B7X3X8_POLH7</name>
<dbReference type="EMBL" id="PDNA01000179">
    <property type="protein sequence ID" value="PGH06354.1"/>
    <property type="molecule type" value="Genomic_DNA"/>
</dbReference>
<evidence type="ECO:0000256" key="11">
    <source>
        <dbReference type="PROSITE-ProRule" id="PRU00176"/>
    </source>
</evidence>
<keyword evidence="7 12" id="KW-1133">Transmembrane helix</keyword>
<evidence type="ECO:0000256" key="7">
    <source>
        <dbReference type="ARBA" id="ARBA00022989"/>
    </source>
</evidence>
<dbReference type="InterPro" id="IPR018850">
    <property type="entry name" value="Mt_escape_2_C"/>
</dbReference>
<feature type="domain" description="RRM" evidence="13">
    <location>
        <begin position="196"/>
        <end position="288"/>
    </location>
</feature>
<dbReference type="OrthoDB" id="10267654at2759"/>
<sequence>MIGLYRAPCVTAAQRVPVCFRVGHILRARSPRLLSSRLNTTHAAPVAVRTHADESGHIEAGPNEAIFFIDNVFPLKLLWLRPIAFLNPNSLFIERIRKQINLPSIAAADPLSTVERALPPKIFTQITEIIPRVKEGGAFIKFSHVSGASKAELEHELAKYLKENPIRPWFNPFGSAGAALVRGRPWIEDLYRLPSSRLKVEFLPTSPGGGAAELTQETLYSLTRRYGKLADIVAQPSESKLLPRYAFVDFSRARYAVMARNCLHGYVVSEAEGGGKNGTLLKLTYDQKTKTHWIKDWVFGHPRIVIPIIAALIATITVIIFDPIRTFFIKSRITPPLHLQDNQVWQWVQTQASKANDMLSFRRRGGVETSEMRAIWEDRQRDIQQIRNWLIESTGTFIVVQGPRGSGKQELILDEVLKDRKYTLLIDCTPIQEAQGDSATINAAAAEVGYRPVFSWMNNISSIVDMATQSTFGAKTGFSETLDGQLGKIFQNTANALKQVALDGKNKDEKDAQMSDDEYLEAHPERRPVVVINNFLHKANEGEMLYDKLADWAAAVTYSNIAQVIFLTADVSYQKTLRKPLPNQAFHSVSLRDCPPEAAKRYVLDHIEPNGDSPGLKENEKEYIDGLDRAVEVLGGRLTDLELLARMIRSGEDPEDAIRQIINQSVADILKVFIIDVNSDERHWSAEQAWFFIKQLGEKEENAALRYNEVLLSGLFKSSGETTIQALEQAELISVGTLNGRPSSIKPGRPVYHAAFKRLSEDKVLCSRLDRSTALQLIAAENENIAKYKEELKVWGSLPKQPSETTQRIKWLLNKLVTSQVKIEKWEKESEAAKKVLQSQY</sequence>
<dbReference type="SUPFAM" id="SSF54928">
    <property type="entry name" value="RNA-binding domain, RBD"/>
    <property type="match status" value="1"/>
</dbReference>
<comment type="caution">
    <text evidence="14">The sequence shown here is derived from an EMBL/GenBank/DDBJ whole genome shotgun (WGS) entry which is preliminary data.</text>
</comment>
<dbReference type="InterPro" id="IPR012677">
    <property type="entry name" value="Nucleotide-bd_a/b_plait_sf"/>
</dbReference>
<dbReference type="PANTHER" id="PTHR32198:SF2">
    <property type="entry name" value="MITOCHONDRIAL ESCAPE PROTEIN 2"/>
    <property type="match status" value="1"/>
</dbReference>
<feature type="transmembrane region" description="Helical" evidence="12">
    <location>
        <begin position="304"/>
        <end position="324"/>
    </location>
</feature>
<reference evidence="14 15" key="1">
    <citation type="submission" date="2017-10" db="EMBL/GenBank/DDBJ databases">
        <title>Comparative genomics in systemic dimorphic fungi from Ajellomycetaceae.</title>
        <authorList>
            <person name="Munoz J.F."/>
            <person name="Mcewen J.G."/>
            <person name="Clay O.K."/>
            <person name="Cuomo C.A."/>
        </authorList>
    </citation>
    <scope>NUCLEOTIDE SEQUENCE [LARGE SCALE GENOMIC DNA]</scope>
    <source>
        <strain evidence="14 15">UAMH7299</strain>
    </source>
</reference>
<keyword evidence="4 12" id="KW-0812">Transmembrane</keyword>
<gene>
    <name evidence="14" type="ORF">AJ80_08188</name>
</gene>
<dbReference type="InterPro" id="IPR034260">
    <property type="entry name" value="Yme2_RRM"/>
</dbReference>
<comment type="similarity">
    <text evidence="2 12">Belongs to the YME2 family.</text>
</comment>
<dbReference type="GO" id="GO:0005743">
    <property type="term" value="C:mitochondrial inner membrane"/>
    <property type="evidence" value="ECO:0007669"/>
    <property type="project" value="UniProtKB-SubCell"/>
</dbReference>
<dbReference type="GO" id="GO:0006397">
    <property type="term" value="P:mRNA processing"/>
    <property type="evidence" value="ECO:0007669"/>
    <property type="project" value="UniProtKB-UniRule"/>
</dbReference>
<evidence type="ECO:0000313" key="14">
    <source>
        <dbReference type="EMBL" id="PGH06354.1"/>
    </source>
</evidence>
<keyword evidence="12" id="KW-0507">mRNA processing</keyword>
<evidence type="ECO:0000256" key="2">
    <source>
        <dbReference type="ARBA" id="ARBA00010320"/>
    </source>
</evidence>
<accession>A0A2B7X3X8</accession>
<dbReference type="STRING" id="1447883.A0A2B7X3X8"/>
<dbReference type="PROSITE" id="PS50102">
    <property type="entry name" value="RRM"/>
    <property type="match status" value="1"/>
</dbReference>
<dbReference type="InterPro" id="IPR039627">
    <property type="entry name" value="Yme2_C"/>
</dbReference>
<keyword evidence="11 12" id="KW-0694">RNA-binding</keyword>
<keyword evidence="8 12" id="KW-0496">Mitochondrion</keyword>
<evidence type="ECO:0000313" key="15">
    <source>
        <dbReference type="Proteomes" id="UP000224634"/>
    </source>
</evidence>
<evidence type="ECO:0000256" key="9">
    <source>
        <dbReference type="ARBA" id="ARBA00023136"/>
    </source>
</evidence>
<dbReference type="InterPro" id="IPR000504">
    <property type="entry name" value="RRM_dom"/>
</dbReference>
<dbReference type="AlphaFoldDB" id="A0A2B7X3X8"/>
<dbReference type="Pfam" id="PF10443">
    <property type="entry name" value="RNA12"/>
    <property type="match status" value="1"/>
</dbReference>
<evidence type="ECO:0000259" key="13">
    <source>
        <dbReference type="PROSITE" id="PS50102"/>
    </source>
</evidence>
<keyword evidence="5 12" id="KW-0999">Mitochondrion inner membrane</keyword>
<dbReference type="Gene3D" id="3.30.70.330">
    <property type="match status" value="1"/>
</dbReference>
<evidence type="ECO:0000256" key="1">
    <source>
        <dbReference type="ARBA" id="ARBA00004434"/>
    </source>
</evidence>
<evidence type="ECO:0000256" key="6">
    <source>
        <dbReference type="ARBA" id="ARBA00022946"/>
    </source>
</evidence>
<evidence type="ECO:0000256" key="8">
    <source>
        <dbReference type="ARBA" id="ARBA00023128"/>
    </source>
</evidence>
<dbReference type="GO" id="GO:0003723">
    <property type="term" value="F:RNA binding"/>
    <property type="evidence" value="ECO:0007669"/>
    <property type="project" value="UniProtKB-UniRule"/>
</dbReference>
<dbReference type="CDD" id="cd12433">
    <property type="entry name" value="RRM_Yme2p_like"/>
    <property type="match status" value="1"/>
</dbReference>
<dbReference type="PANTHER" id="PTHR32198">
    <property type="entry name" value="MITOCHONDRIAL ESCAPE PROTEIN 2"/>
    <property type="match status" value="1"/>
</dbReference>
<evidence type="ECO:0000256" key="3">
    <source>
        <dbReference type="ARBA" id="ARBA00020222"/>
    </source>
</evidence>
<proteinExistence type="inferred from homology"/>
<organism evidence="14 15">
    <name type="scientific">Polytolypa hystricis (strain UAMH7299)</name>
    <dbReference type="NCBI Taxonomy" id="1447883"/>
    <lineage>
        <taxon>Eukaryota</taxon>
        <taxon>Fungi</taxon>
        <taxon>Dikarya</taxon>
        <taxon>Ascomycota</taxon>
        <taxon>Pezizomycotina</taxon>
        <taxon>Eurotiomycetes</taxon>
        <taxon>Eurotiomycetidae</taxon>
        <taxon>Onygenales</taxon>
        <taxon>Onygenales incertae sedis</taxon>
        <taxon>Polytolypa</taxon>
    </lineage>
</organism>
<comment type="subcellular location">
    <subcellularLocation>
        <location evidence="1 12">Mitochondrion inner membrane</location>
        <topology evidence="1 12">Single-pass membrane protein</topology>
    </subcellularLocation>
</comment>
<protein>
    <recommendedName>
        <fullName evidence="3 12">Mitochondrial escape protein 2</fullName>
    </recommendedName>
</protein>
<dbReference type="Proteomes" id="UP000224634">
    <property type="component" value="Unassembled WGS sequence"/>
</dbReference>
<keyword evidence="15" id="KW-1185">Reference proteome</keyword>
<keyword evidence="9 12" id="KW-0472">Membrane</keyword>
<comment type="function">
    <text evidence="10 12">Plays a role in maintaining the mitochondrial genome and in controlling the mtDNA escape. Involved in the regulation of mtDNA nucleotide structure and number. May have a dispensable role in early maturation of pre-rRNA.</text>
</comment>
<evidence type="ECO:0000256" key="12">
    <source>
        <dbReference type="RuleBase" id="RU367108"/>
    </source>
</evidence>
<keyword evidence="6" id="KW-0809">Transit peptide</keyword>
<evidence type="ECO:0000256" key="4">
    <source>
        <dbReference type="ARBA" id="ARBA00022692"/>
    </source>
</evidence>
<evidence type="ECO:0000256" key="10">
    <source>
        <dbReference type="ARBA" id="ARBA00025276"/>
    </source>
</evidence>
<dbReference type="InterPro" id="IPR035979">
    <property type="entry name" value="RBD_domain_sf"/>
</dbReference>
<evidence type="ECO:0000256" key="5">
    <source>
        <dbReference type="ARBA" id="ARBA00022792"/>
    </source>
</evidence>